<dbReference type="GO" id="GO:0008696">
    <property type="term" value="F:4-amino-4-deoxychorismate lyase activity"/>
    <property type="evidence" value="ECO:0007669"/>
    <property type="project" value="UniProtKB-UniRule"/>
</dbReference>
<comment type="catalytic activity">
    <reaction evidence="9">
        <text>4-amino-4-deoxychorismate = 4-aminobenzoate + pyruvate + H(+)</text>
        <dbReference type="Rhea" id="RHEA:16201"/>
        <dbReference type="ChEBI" id="CHEBI:15361"/>
        <dbReference type="ChEBI" id="CHEBI:15378"/>
        <dbReference type="ChEBI" id="CHEBI:17836"/>
        <dbReference type="ChEBI" id="CHEBI:58406"/>
        <dbReference type="EC" id="4.1.3.38"/>
    </reaction>
</comment>
<protein>
    <recommendedName>
        <fullName evidence="8 10">Aminodeoxychorismate lyase</fullName>
        <ecNumber evidence="8 10">4.1.3.38</ecNumber>
    </recommendedName>
</protein>
<dbReference type="Proteomes" id="UP000001700">
    <property type="component" value="Chromosome"/>
</dbReference>
<evidence type="ECO:0000256" key="3">
    <source>
        <dbReference type="ARBA" id="ARBA00011738"/>
    </source>
</evidence>
<dbReference type="InterPro" id="IPR043132">
    <property type="entry name" value="BCAT-like_C"/>
</dbReference>
<evidence type="ECO:0000313" key="12">
    <source>
        <dbReference type="Proteomes" id="UP000001700"/>
    </source>
</evidence>
<evidence type="ECO:0000256" key="1">
    <source>
        <dbReference type="ARBA" id="ARBA00001933"/>
    </source>
</evidence>
<dbReference type="InterPro" id="IPR036038">
    <property type="entry name" value="Aminotransferase-like"/>
</dbReference>
<evidence type="ECO:0000256" key="9">
    <source>
        <dbReference type="ARBA" id="ARBA00049529"/>
    </source>
</evidence>
<dbReference type="InterPro" id="IPR043131">
    <property type="entry name" value="BCAT-like_N"/>
</dbReference>
<dbReference type="EC" id="4.1.3.38" evidence="8 10"/>
<evidence type="ECO:0000256" key="10">
    <source>
        <dbReference type="NCBIfam" id="TIGR03461"/>
    </source>
</evidence>
<comment type="subunit">
    <text evidence="3">Homodimer.</text>
</comment>
<proteinExistence type="inferred from homology"/>
<dbReference type="NCBIfam" id="TIGR03461">
    <property type="entry name" value="pabC_Proteo"/>
    <property type="match status" value="1"/>
</dbReference>
<dbReference type="GO" id="GO:0008153">
    <property type="term" value="P:4-aminobenzoate biosynthetic process"/>
    <property type="evidence" value="ECO:0007669"/>
    <property type="project" value="UniProtKB-UniRule"/>
</dbReference>
<dbReference type="KEGG" id="rip:RIEPE_0398"/>
<evidence type="ECO:0000256" key="8">
    <source>
        <dbReference type="ARBA" id="ARBA00035676"/>
    </source>
</evidence>
<organism evidence="11 12">
    <name type="scientific">Riesia pediculicola (strain USDA)</name>
    <dbReference type="NCBI Taxonomy" id="515618"/>
    <lineage>
        <taxon>Bacteria</taxon>
        <taxon>Pseudomonadati</taxon>
        <taxon>Pseudomonadota</taxon>
        <taxon>Gammaproteobacteria</taxon>
        <taxon>Enterobacterales</taxon>
        <taxon>Enterobacteriaceae</taxon>
        <taxon>Candidatus Riesia</taxon>
    </lineage>
</organism>
<dbReference type="EMBL" id="CP001085">
    <property type="protein sequence ID" value="ADD79612.1"/>
    <property type="molecule type" value="Genomic_DNA"/>
</dbReference>
<dbReference type="InterPro" id="IPR050571">
    <property type="entry name" value="Class-IV_PLP-Dep_Aminotrnsfr"/>
</dbReference>
<dbReference type="eggNOG" id="COG0115">
    <property type="taxonomic scope" value="Bacteria"/>
</dbReference>
<keyword evidence="6 11" id="KW-0456">Lyase</keyword>
<comment type="pathway">
    <text evidence="7">Cofactor biosynthesis; tetrahydrofolate biosynthesis; 4-aminobenzoate from chorismate: step 2/2.</text>
</comment>
<dbReference type="PANTHER" id="PTHR42743">
    <property type="entry name" value="AMINO-ACID AMINOTRANSFERASE"/>
    <property type="match status" value="1"/>
</dbReference>
<evidence type="ECO:0000313" key="11">
    <source>
        <dbReference type="EMBL" id="ADD79612.1"/>
    </source>
</evidence>
<evidence type="ECO:0000256" key="6">
    <source>
        <dbReference type="ARBA" id="ARBA00023239"/>
    </source>
</evidence>
<dbReference type="GO" id="GO:0005829">
    <property type="term" value="C:cytosol"/>
    <property type="evidence" value="ECO:0007669"/>
    <property type="project" value="TreeGrafter"/>
</dbReference>
<evidence type="ECO:0000256" key="5">
    <source>
        <dbReference type="ARBA" id="ARBA00022909"/>
    </source>
</evidence>
<dbReference type="Gene3D" id="3.30.470.10">
    <property type="match status" value="1"/>
</dbReference>
<accession>D4G8I6</accession>
<dbReference type="Pfam" id="PF01063">
    <property type="entry name" value="Aminotran_4"/>
    <property type="match status" value="1"/>
</dbReference>
<dbReference type="InterPro" id="IPR017824">
    <property type="entry name" value="Aminodeoxychorismate_lyase_IV"/>
</dbReference>
<reference evidence="11" key="1">
    <citation type="submission" date="2008-05" db="EMBL/GenBank/DDBJ databases">
        <title>Genome sequence of Riesia pediculicola USDA.</title>
        <authorList>
            <person name="Kirkness E.F."/>
        </authorList>
    </citation>
    <scope>NUCLEOTIDE SEQUENCE [LARGE SCALE GENOMIC DNA]</scope>
    <source>
        <strain evidence="11">USDA</strain>
    </source>
</reference>
<dbReference type="RefSeq" id="WP_013087599.1">
    <property type="nucleotide sequence ID" value="NC_014109.1"/>
</dbReference>
<comment type="similarity">
    <text evidence="2">Belongs to the class-IV pyridoxal-phosphate-dependent aminotransferase family.</text>
</comment>
<gene>
    <name evidence="11" type="ordered locus">RIEPE_0398</name>
</gene>
<dbReference type="OrthoDB" id="9805628at2"/>
<dbReference type="GO" id="GO:0046656">
    <property type="term" value="P:folic acid biosynthetic process"/>
    <property type="evidence" value="ECO:0007669"/>
    <property type="project" value="UniProtKB-KW"/>
</dbReference>
<comment type="cofactor">
    <cofactor evidence="1">
        <name>pyridoxal 5'-phosphate</name>
        <dbReference type="ChEBI" id="CHEBI:597326"/>
    </cofactor>
</comment>
<keyword evidence="12" id="KW-1185">Reference proteome</keyword>
<dbReference type="GO" id="GO:0030170">
    <property type="term" value="F:pyridoxal phosphate binding"/>
    <property type="evidence" value="ECO:0007669"/>
    <property type="project" value="InterPro"/>
</dbReference>
<evidence type="ECO:0000256" key="4">
    <source>
        <dbReference type="ARBA" id="ARBA00022898"/>
    </source>
</evidence>
<dbReference type="Gene3D" id="3.20.10.10">
    <property type="entry name" value="D-amino Acid Aminotransferase, subunit A, domain 2"/>
    <property type="match status" value="1"/>
</dbReference>
<dbReference type="PANTHER" id="PTHR42743:SF2">
    <property type="entry name" value="AMINODEOXYCHORISMATE LYASE"/>
    <property type="match status" value="1"/>
</dbReference>
<evidence type="ECO:0000256" key="2">
    <source>
        <dbReference type="ARBA" id="ARBA00009320"/>
    </source>
</evidence>
<evidence type="ECO:0000256" key="7">
    <source>
        <dbReference type="ARBA" id="ARBA00035633"/>
    </source>
</evidence>
<keyword evidence="4" id="KW-0663">Pyridoxal phosphate</keyword>
<keyword evidence="5" id="KW-0289">Folate biosynthesis</keyword>
<dbReference type="InterPro" id="IPR001544">
    <property type="entry name" value="Aminotrans_IV"/>
</dbReference>
<dbReference type="STRING" id="515618.RIEPE_0398"/>
<dbReference type="SUPFAM" id="SSF56752">
    <property type="entry name" value="D-aminoacid aminotransferase-like PLP-dependent enzymes"/>
    <property type="match status" value="1"/>
</dbReference>
<dbReference type="NCBIfam" id="NF004761">
    <property type="entry name" value="PRK06092.1"/>
    <property type="match status" value="1"/>
</dbReference>
<dbReference type="AlphaFoldDB" id="D4G8I6"/>
<sequence>MYWVNGKKDNFVSVDDRSIQFGDGVFTTIRIMKRKPLLIDDHLERLKVSSEQLFISGTNWEMVEKNIRDAASFNCDNFAVIKVILSRGRSERGYSISSLSENSPTLIVSLTKYSKDYKKKRINGIDITFSDIRISRNHKLSKIKHLNRLEQILIKRQSDLYKVDECIVLDTSGNLIGCCSSNIFFRIKNKVYTPDLFYAGIEGIMRKKIIDILYETEYQILYTGNFLRDLFFIDEIIVSNSLMPIFSVNRILLHNKRRVIWKSSSRKLFNFLLPLIL</sequence>
<name>D4G8I6_RIEPU</name>
<dbReference type="HOGENOM" id="CLU_020844_2_1_6"/>